<sequence>MYPPAKPEQEQARTALLFDRTLQIEREQRAILTEYQHALAAQMEFIALLREAGAEARIDLAAAQEGVRLDRVIEKLSAAVHENGYAALERLVTQELTAATTRLDRRLSVAEDKLIKLVRDSEAHASKADDKLARLIRESESRTSKMCADMVAASEVLARNLEDAVLGKPPIPVTPPGASRARRLLTWVLTLLVRVRRWCIDAMPPAITLLAIVEFGFLLLRLRDATQ</sequence>
<keyword evidence="1" id="KW-0812">Transmembrane</keyword>
<evidence type="ECO:0000313" key="3">
    <source>
        <dbReference type="Proteomes" id="UP000298656"/>
    </source>
</evidence>
<dbReference type="AlphaFoldDB" id="A0A4P8IJ99"/>
<organism evidence="2 3">
    <name type="scientific">Trinickia violacea</name>
    <dbReference type="NCBI Taxonomy" id="2571746"/>
    <lineage>
        <taxon>Bacteria</taxon>
        <taxon>Pseudomonadati</taxon>
        <taxon>Pseudomonadota</taxon>
        <taxon>Betaproteobacteria</taxon>
        <taxon>Burkholderiales</taxon>
        <taxon>Burkholderiaceae</taxon>
        <taxon>Trinickia</taxon>
    </lineage>
</organism>
<reference evidence="2 3" key="1">
    <citation type="submission" date="2019-05" db="EMBL/GenBank/DDBJ databases">
        <title>Burkholderia sp. DHOD12, isolated from subtropical forest soil.</title>
        <authorList>
            <person name="Gao Z.-H."/>
            <person name="Qiu L.-H."/>
        </authorList>
    </citation>
    <scope>NUCLEOTIDE SEQUENCE [LARGE SCALE GENOMIC DNA]</scope>
    <source>
        <strain evidence="2 3">DHOD12</strain>
    </source>
</reference>
<dbReference type="RefSeq" id="WP_137330703.1">
    <property type="nucleotide sequence ID" value="NZ_CP040077.1"/>
</dbReference>
<keyword evidence="1" id="KW-1133">Transmembrane helix</keyword>
<accession>A0A4P8IJ99</accession>
<keyword evidence="1" id="KW-0472">Membrane</keyword>
<keyword evidence="3" id="KW-1185">Reference proteome</keyword>
<proteinExistence type="predicted"/>
<dbReference type="KEGG" id="tvl:FAZ95_00875"/>
<gene>
    <name evidence="2" type="ORF">FAZ95_00875</name>
</gene>
<dbReference type="OrthoDB" id="9901241at2"/>
<dbReference type="EMBL" id="CP040077">
    <property type="protein sequence ID" value="QCP47861.1"/>
    <property type="molecule type" value="Genomic_DNA"/>
</dbReference>
<protein>
    <submittedName>
        <fullName evidence="2">Uncharacterized protein</fullName>
    </submittedName>
</protein>
<evidence type="ECO:0000256" key="1">
    <source>
        <dbReference type="SAM" id="Phobius"/>
    </source>
</evidence>
<dbReference type="Proteomes" id="UP000298656">
    <property type="component" value="Chromosome 1"/>
</dbReference>
<name>A0A4P8IJ99_9BURK</name>
<feature type="transmembrane region" description="Helical" evidence="1">
    <location>
        <begin position="202"/>
        <end position="220"/>
    </location>
</feature>
<evidence type="ECO:0000313" key="2">
    <source>
        <dbReference type="EMBL" id="QCP47861.1"/>
    </source>
</evidence>